<reference evidence="1 2" key="1">
    <citation type="submission" date="2017-09" db="EMBL/GenBank/DDBJ databases">
        <authorList>
            <consortium name="International Durum Wheat Genome Sequencing Consortium (IDWGSC)"/>
            <person name="Milanesi L."/>
        </authorList>
    </citation>
    <scope>NUCLEOTIDE SEQUENCE [LARGE SCALE GENOMIC DNA]</scope>
    <source>
        <strain evidence="2">cv. Svevo</strain>
    </source>
</reference>
<dbReference type="GO" id="GO:0005794">
    <property type="term" value="C:Golgi apparatus"/>
    <property type="evidence" value="ECO:0007669"/>
    <property type="project" value="TreeGrafter"/>
</dbReference>
<proteinExistence type="predicted"/>
<sequence>MLKDLPEEEFGPRIDFREYTFLENPSLPKQVKESFLEVRLCNEHSTRCSTANGSNKHRAILLPRNSTEQMVNYEEPTVVPAFSSAQHIIHLVTLVTL</sequence>
<dbReference type="PANTHER" id="PTHR46936:SF1">
    <property type="entry name" value="ARABINOSYLTRANSFERASE XEG113"/>
    <property type="match status" value="1"/>
</dbReference>
<keyword evidence="2" id="KW-1185">Reference proteome</keyword>
<dbReference type="GO" id="GO:0052325">
    <property type="term" value="P:cell wall pectin biosynthetic process"/>
    <property type="evidence" value="ECO:0007669"/>
    <property type="project" value="TreeGrafter"/>
</dbReference>
<dbReference type="EMBL" id="LT934117">
    <property type="protein sequence ID" value="VAH91797.1"/>
    <property type="molecule type" value="Genomic_DNA"/>
</dbReference>
<dbReference type="InterPro" id="IPR053250">
    <property type="entry name" value="Glycosyltransferase_77"/>
</dbReference>
<dbReference type="Proteomes" id="UP000324705">
    <property type="component" value="Chromosome 4A"/>
</dbReference>
<organism evidence="1 2">
    <name type="scientific">Triticum turgidum subsp. durum</name>
    <name type="common">Durum wheat</name>
    <name type="synonym">Triticum durum</name>
    <dbReference type="NCBI Taxonomy" id="4567"/>
    <lineage>
        <taxon>Eukaryota</taxon>
        <taxon>Viridiplantae</taxon>
        <taxon>Streptophyta</taxon>
        <taxon>Embryophyta</taxon>
        <taxon>Tracheophyta</taxon>
        <taxon>Spermatophyta</taxon>
        <taxon>Magnoliopsida</taxon>
        <taxon>Liliopsida</taxon>
        <taxon>Poales</taxon>
        <taxon>Poaceae</taxon>
        <taxon>BOP clade</taxon>
        <taxon>Pooideae</taxon>
        <taxon>Triticodae</taxon>
        <taxon>Triticeae</taxon>
        <taxon>Triticinae</taxon>
        <taxon>Triticum</taxon>
    </lineage>
</organism>
<dbReference type="Gramene" id="TRITD4Av1G119090.13">
    <property type="protein sequence ID" value="TRITD4Av1G119090.13"/>
    <property type="gene ID" value="TRITD4Av1G119090"/>
</dbReference>
<dbReference type="GO" id="GO:0052636">
    <property type="term" value="F:arabinosyltransferase activity"/>
    <property type="evidence" value="ECO:0007669"/>
    <property type="project" value="TreeGrafter"/>
</dbReference>
<evidence type="ECO:0000313" key="2">
    <source>
        <dbReference type="Proteomes" id="UP000324705"/>
    </source>
</evidence>
<evidence type="ECO:0000313" key="1">
    <source>
        <dbReference type="EMBL" id="VAH91797.1"/>
    </source>
</evidence>
<gene>
    <name evidence="1" type="ORF">TRITD_4Av1G119090</name>
</gene>
<protein>
    <submittedName>
        <fullName evidence="1">Uncharacterized protein</fullName>
    </submittedName>
</protein>
<dbReference type="PANTHER" id="PTHR46936">
    <property type="entry name" value="ARABINOSYLTRANSFERASE XEG113"/>
    <property type="match status" value="1"/>
</dbReference>
<dbReference type="AlphaFoldDB" id="A0A9R0SAN1"/>
<accession>A0A9R0SAN1</accession>
<name>A0A9R0SAN1_TRITD</name>